<evidence type="ECO:0000256" key="1">
    <source>
        <dbReference type="SAM" id="MobiDB-lite"/>
    </source>
</evidence>
<organism evidence="2 3">
    <name type="scientific">Natronoarchaeum philippinense</name>
    <dbReference type="NCBI Taxonomy" id="558529"/>
    <lineage>
        <taxon>Archaea</taxon>
        <taxon>Methanobacteriati</taxon>
        <taxon>Methanobacteriota</taxon>
        <taxon>Stenosarchaea group</taxon>
        <taxon>Halobacteria</taxon>
        <taxon>Halobacteriales</taxon>
        <taxon>Natronoarchaeaceae</taxon>
    </lineage>
</organism>
<keyword evidence="3" id="KW-1185">Reference proteome</keyword>
<feature type="compositionally biased region" description="Polar residues" evidence="1">
    <location>
        <begin position="67"/>
        <end position="79"/>
    </location>
</feature>
<protein>
    <submittedName>
        <fullName evidence="2">Uncharacterized protein</fullName>
    </submittedName>
</protein>
<evidence type="ECO:0000313" key="2">
    <source>
        <dbReference type="EMBL" id="SNZ15764.1"/>
    </source>
</evidence>
<reference evidence="2 3" key="1">
    <citation type="submission" date="2017-09" db="EMBL/GenBank/DDBJ databases">
        <authorList>
            <person name="Ehlers B."/>
            <person name="Leendertz F.H."/>
        </authorList>
    </citation>
    <scope>NUCLEOTIDE SEQUENCE [LARGE SCALE GENOMIC DNA]</scope>
    <source>
        <strain evidence="2 3">DSM 27208</strain>
    </source>
</reference>
<dbReference type="PROSITE" id="PS51318">
    <property type="entry name" value="TAT"/>
    <property type="match status" value="1"/>
</dbReference>
<proteinExistence type="predicted"/>
<gene>
    <name evidence="2" type="ORF">SAMN06269185_2591</name>
</gene>
<dbReference type="EMBL" id="OBEJ01000003">
    <property type="protein sequence ID" value="SNZ15764.1"/>
    <property type="molecule type" value="Genomic_DNA"/>
</dbReference>
<accession>A0A285P1Z7</accession>
<name>A0A285P1Z7_NATPI</name>
<sequence>MTDDFSTGRRKLLQSAGAGGTALLAGCSERLGLAQNDSDGDGQREVGVVVAADQQALLEAQSEAQQGVQSGNLTQQEATEQYRQRQRELLEQAIESLTESLSSSVTVEQRYSQLGAVVISGPADALLDTLELESTQSLVLASRIEAAASSSTSANSS</sequence>
<dbReference type="InterPro" id="IPR006311">
    <property type="entry name" value="TAT_signal"/>
</dbReference>
<dbReference type="AlphaFoldDB" id="A0A285P1Z7"/>
<evidence type="ECO:0000313" key="3">
    <source>
        <dbReference type="Proteomes" id="UP000219453"/>
    </source>
</evidence>
<dbReference type="Proteomes" id="UP000219453">
    <property type="component" value="Unassembled WGS sequence"/>
</dbReference>
<feature type="region of interest" description="Disordered" evidence="1">
    <location>
        <begin position="62"/>
        <end position="84"/>
    </location>
</feature>
<dbReference type="RefSeq" id="WP_097009486.1">
    <property type="nucleotide sequence ID" value="NZ_OBEJ01000003.1"/>
</dbReference>